<name>A0AC61NBB8_9BACT</name>
<accession>A0AC61NBB8</accession>
<organism evidence="1 2">
    <name type="scientific">Halosquirtibacter laminarini</name>
    <dbReference type="NCBI Taxonomy" id="3374600"/>
    <lineage>
        <taxon>Bacteria</taxon>
        <taxon>Pseudomonadati</taxon>
        <taxon>Bacteroidota</taxon>
        <taxon>Bacteroidia</taxon>
        <taxon>Marinilabiliales</taxon>
        <taxon>Prolixibacteraceae</taxon>
        <taxon>Halosquirtibacter</taxon>
    </lineage>
</organism>
<dbReference type="Proteomes" id="UP000826212">
    <property type="component" value="Chromosome"/>
</dbReference>
<sequence length="94" mass="10607">MGRGKSVFFIIIDKQIVLKVIGVRTKSANITYLFKIKLQSEEVAELRSNSSFPPSRDLHTVKKNHSLREKSNRKPGGQPNHRGSTLQQSDFPTS</sequence>
<keyword evidence="2" id="KW-1185">Reference proteome</keyword>
<evidence type="ECO:0000313" key="2">
    <source>
        <dbReference type="Proteomes" id="UP000826212"/>
    </source>
</evidence>
<evidence type="ECO:0000313" key="1">
    <source>
        <dbReference type="EMBL" id="QZE12745.1"/>
    </source>
</evidence>
<reference evidence="1" key="1">
    <citation type="submission" date="2021-08" db="EMBL/GenBank/DDBJ databases">
        <title>Novel anaerobic bacterium isolated from sea squirt in East Sea, Republic of Korea.</title>
        <authorList>
            <person name="Nguyen T.H."/>
            <person name="Li Z."/>
            <person name="Lee Y.-J."/>
            <person name="Ko J."/>
            <person name="Kim S.-G."/>
        </authorList>
    </citation>
    <scope>NUCLEOTIDE SEQUENCE</scope>
    <source>
        <strain evidence="1">KCTC 25031</strain>
    </source>
</reference>
<protein>
    <submittedName>
        <fullName evidence="1">Uncharacterized protein</fullName>
    </submittedName>
</protein>
<gene>
    <name evidence="1" type="ORF">K4L44_09095</name>
</gene>
<dbReference type="EMBL" id="CP081303">
    <property type="protein sequence ID" value="QZE12745.1"/>
    <property type="molecule type" value="Genomic_DNA"/>
</dbReference>
<proteinExistence type="predicted"/>